<evidence type="ECO:0000313" key="2">
    <source>
        <dbReference type="EMBL" id="GGD31818.1"/>
    </source>
</evidence>
<dbReference type="PANTHER" id="PTHR12526:SF636">
    <property type="entry name" value="BLL3647 PROTEIN"/>
    <property type="match status" value="1"/>
</dbReference>
<comment type="caution">
    <text evidence="2">The sequence shown here is derived from an EMBL/GenBank/DDBJ whole genome shotgun (WGS) entry which is preliminary data.</text>
</comment>
<name>A0A916Y5M5_9HYPH</name>
<dbReference type="InterPro" id="IPR028098">
    <property type="entry name" value="Glyco_trans_4-like_N"/>
</dbReference>
<protein>
    <submittedName>
        <fullName evidence="2">Glycosyl transferase</fullName>
    </submittedName>
</protein>
<dbReference type="AlphaFoldDB" id="A0A916Y5M5"/>
<evidence type="ECO:0000313" key="3">
    <source>
        <dbReference type="Proteomes" id="UP000613160"/>
    </source>
</evidence>
<proteinExistence type="predicted"/>
<gene>
    <name evidence="2" type="ORF">GCM10011335_38610</name>
</gene>
<evidence type="ECO:0000259" key="1">
    <source>
        <dbReference type="Pfam" id="PF13579"/>
    </source>
</evidence>
<keyword evidence="3" id="KW-1185">Reference proteome</keyword>
<keyword evidence="2" id="KW-0808">Transferase</keyword>
<reference evidence="2" key="1">
    <citation type="journal article" date="2014" name="Int. J. Syst. Evol. Microbiol.">
        <title>Complete genome sequence of Corynebacterium casei LMG S-19264T (=DSM 44701T), isolated from a smear-ripened cheese.</title>
        <authorList>
            <consortium name="US DOE Joint Genome Institute (JGI-PGF)"/>
            <person name="Walter F."/>
            <person name="Albersmeier A."/>
            <person name="Kalinowski J."/>
            <person name="Ruckert C."/>
        </authorList>
    </citation>
    <scope>NUCLEOTIDE SEQUENCE</scope>
    <source>
        <strain evidence="2">CGMCC 1.15493</strain>
    </source>
</reference>
<feature type="domain" description="Glycosyltransferase subfamily 4-like N-terminal" evidence="1">
    <location>
        <begin position="21"/>
        <end position="181"/>
    </location>
</feature>
<dbReference type="GO" id="GO:0016757">
    <property type="term" value="F:glycosyltransferase activity"/>
    <property type="evidence" value="ECO:0007669"/>
    <property type="project" value="TreeGrafter"/>
</dbReference>
<dbReference type="Proteomes" id="UP000613160">
    <property type="component" value="Unassembled WGS sequence"/>
</dbReference>
<sequence>MGRVLYVSYDGMLEPLGQSQVLGYLEPLAATHAIHLVSFEKARDRRDPVRMQAMRDRLAATGVRWTPLRYHKSPSALATAFDIAVGQIVVLALALRHRSQILHARSYVPALIAMPAARLTGARFLFDIRGFWADERVDGDLWPRGGTLYRIAKRLERRFFRAADHVVTLTEASARLIERFDYLADHPPALTVIPTCADLGRFVPAATPPTGPFTFGYVGQFGTWYLLDEALSLFGAILRQKPDARMLVINRHEHAAIHAAAERAGIPLDRLELRGAEHRDVPAQIVRMHAASALIRPCYSKLSSSPTKLAEYLGCGVPCVGNIGVGDVEAILADNAVGVVMRGFSESDMDRAATAIIDLAADAGTASRCRGTAERLFSLDDGITQYASIYQRLKARGYGEAAQEA</sequence>
<dbReference type="PANTHER" id="PTHR12526">
    <property type="entry name" value="GLYCOSYLTRANSFERASE"/>
    <property type="match status" value="1"/>
</dbReference>
<accession>A0A916Y5M5</accession>
<dbReference type="RefSeq" id="WP_188853816.1">
    <property type="nucleotide sequence ID" value="NZ_BMJJ01000010.1"/>
</dbReference>
<dbReference type="EMBL" id="BMJJ01000010">
    <property type="protein sequence ID" value="GGD31818.1"/>
    <property type="molecule type" value="Genomic_DNA"/>
</dbReference>
<reference evidence="2" key="2">
    <citation type="submission" date="2020-09" db="EMBL/GenBank/DDBJ databases">
        <authorList>
            <person name="Sun Q."/>
            <person name="Zhou Y."/>
        </authorList>
    </citation>
    <scope>NUCLEOTIDE SEQUENCE</scope>
    <source>
        <strain evidence="2">CGMCC 1.15493</strain>
    </source>
</reference>
<dbReference type="Gene3D" id="3.40.50.2000">
    <property type="entry name" value="Glycogen Phosphorylase B"/>
    <property type="match status" value="2"/>
</dbReference>
<dbReference type="SUPFAM" id="SSF53756">
    <property type="entry name" value="UDP-Glycosyltransferase/glycogen phosphorylase"/>
    <property type="match status" value="1"/>
</dbReference>
<organism evidence="2 3">
    <name type="scientific">Aureimonas glaciei</name>
    <dbReference type="NCBI Taxonomy" id="1776957"/>
    <lineage>
        <taxon>Bacteria</taxon>
        <taxon>Pseudomonadati</taxon>
        <taxon>Pseudomonadota</taxon>
        <taxon>Alphaproteobacteria</taxon>
        <taxon>Hyphomicrobiales</taxon>
        <taxon>Aurantimonadaceae</taxon>
        <taxon>Aureimonas</taxon>
    </lineage>
</organism>
<dbReference type="Pfam" id="PF13579">
    <property type="entry name" value="Glyco_trans_4_4"/>
    <property type="match status" value="1"/>
</dbReference>